<feature type="compositionally biased region" description="Polar residues" evidence="12">
    <location>
        <begin position="466"/>
        <end position="481"/>
    </location>
</feature>
<keyword evidence="3" id="KW-0158">Chromosome</keyword>
<dbReference type="GO" id="GO:0045944">
    <property type="term" value="P:positive regulation of transcription by RNA polymerase II"/>
    <property type="evidence" value="ECO:0007669"/>
    <property type="project" value="TreeGrafter"/>
</dbReference>
<feature type="compositionally biased region" description="Basic and acidic residues" evidence="12">
    <location>
        <begin position="245"/>
        <end position="268"/>
    </location>
</feature>
<feature type="region of interest" description="Disordered" evidence="12">
    <location>
        <begin position="1849"/>
        <end position="1892"/>
    </location>
</feature>
<keyword evidence="8 11" id="KW-0408">Iron</keyword>
<proteinExistence type="inferred from homology"/>
<evidence type="ECO:0000313" key="16">
    <source>
        <dbReference type="Proteomes" id="UP000618051"/>
    </source>
</evidence>
<feature type="region of interest" description="Disordered" evidence="12">
    <location>
        <begin position="1588"/>
        <end position="1622"/>
    </location>
</feature>
<feature type="region of interest" description="Disordered" evidence="12">
    <location>
        <begin position="169"/>
        <end position="189"/>
    </location>
</feature>
<comment type="catalytic activity">
    <reaction evidence="11">
        <text>a 5-methyl-2'-deoxycytidine in DNA + 2-oxoglutarate + O2 = a 5-hydroxymethyl-2'-deoxycytidine in DNA + succinate + CO2</text>
        <dbReference type="Rhea" id="RHEA:52636"/>
        <dbReference type="Rhea" id="RHEA-COMP:11370"/>
        <dbReference type="Rhea" id="RHEA-COMP:13315"/>
        <dbReference type="ChEBI" id="CHEBI:15379"/>
        <dbReference type="ChEBI" id="CHEBI:16526"/>
        <dbReference type="ChEBI" id="CHEBI:16810"/>
        <dbReference type="ChEBI" id="CHEBI:30031"/>
        <dbReference type="ChEBI" id="CHEBI:85454"/>
        <dbReference type="ChEBI" id="CHEBI:136731"/>
        <dbReference type="EC" id="1.14.11.80"/>
    </reaction>
</comment>
<feature type="compositionally biased region" description="Basic and acidic residues" evidence="12">
    <location>
        <begin position="539"/>
        <end position="560"/>
    </location>
</feature>
<feature type="region of interest" description="Disordered" evidence="12">
    <location>
        <begin position="1003"/>
        <end position="1053"/>
    </location>
</feature>
<feature type="region of interest" description="Disordered" evidence="12">
    <location>
        <begin position="243"/>
        <end position="306"/>
    </location>
</feature>
<evidence type="ECO:0000256" key="5">
    <source>
        <dbReference type="ARBA" id="ARBA00022833"/>
    </source>
</evidence>
<protein>
    <recommendedName>
        <fullName evidence="11">Methylcytosine dioxygenase TET</fullName>
        <ecNumber evidence="11">1.14.11.80</ecNumber>
    </recommendedName>
</protein>
<sequence>ALCEVLASPWASRASLLSRLLFERSRATSAQELLQRLFYIQREGKTKQREPKSAKQKNYFLDGWYLIGIQSNLFCIAAAKQSHPPGLESFAFIRIKPQLLLGCQLALVIKTTLSFISGTSEEIRSEGSLVDGPGAGQMEQDRTNHVDGNRLSPFLIPQSSHICQAEPSAVKLQNGSPATERPEVEVNGDHKPLFNKSNFGVPHPKGSPNNCVSPDLLQEKKVYSKYMQNGGIKRTFSEPSLYGLHESKKVKQDKEVNGEKAEPEDNTEKPSVSNCYSEKKSESFTRQENEASDLIPSTRYNSVGSENPHDLLIQDEQERENIHCHNRDIVLLLKNKAVPMPNGATVSASSMESMHGELLEKTLSQYYPERVSIAMQKNTSHINAITSQATNELSYETTHSSHTSGQITSPQTSNSELPQVPAVVVTEVYNTKDSSKPPVLLGSCSLQKPDLQQQIPGYDPHQLPVGNSNIHGSIGQVPNQDLSLSSSSNLQAQSTALERYSEQAENNGAFFTQNSTFHKDSSTAPAPEINSALSAAVQEGHHSYDNRCDETLPGEIKNEGQQEGSMSESPSLSQQQLHPQKSLLQQAQTSQQDVSESNPQAAMAASILQCPEEVTLASESPLQNLHAHRNEGELQQHYQHFPGQRELETPPDKEKDQAKKPVQQDQRYSKSAWIELVSTQFRQGEPPQKPSEALLRSILQYQASTAQTLYTKQYAGSPDSLKGPSGQAQSQKIMQKEQFPPLYKSESSQLQPHPPADQQLPFQKHSPQPQLTKVDSFLKSQVQQHPPQQLHFQPRSEQQAEQPLGAPLKQQHLNPQPGENGQFLHSHILQQMLQKQAHPVQLPCSPQLTPNQQQAPQMKTKDLPQAVSHLRSNADHPLDRMSFNELKVDECFQSGSKYAKSAAFPLPNPQLGLEQVQTMNNKAPLYTQKANTSLQHPCPNNRHLISEKKGNAANMERFGASKMQDLQHEQYFSNNLTAKQDVNHCFQEQEQQTQQASVLQLPPLQPSQGYGASLNQDLPSKQAPQIPQQYLPHGQTAPHTQDQRGCHLQSQTPKDFQKHAALRWHLLQKQEQQAYQQPKTEISPSAARKPIKTEAGTKSNICMRPSAGQLENKMWKKTIKQENQHFGCESMQQKSIIETMEQQLKQIQVKSLFDHKTFTLKSPKHVKVETAGPITILSRNTSAADFDTQTPVLDQQANLSAEKTPTKRTAGTVLNNFLDSPSKLLDTPVKNLLDTPAKTQYDFPSCSCVEQIIEKDEGPFYTHLGAGPNVAAIREIMEERFGQKGKAIRIERVVYTGKEGKSSQGCPIAKWVVRRSSQEEKLLCLVRERAGHTCETAVIVILILVWEGIPTSLADKLYSELTDTLRKYGTLTNRRCALNEERTCACQGLDPETCGASFSFGCSWSMYYNGCKFARSKIPRKFKLMGDDPKEEEKLESNLQNLSTLMAPTYKKLAPDAYNNQIEYEHRAPECRLGLKEGRPFSGVTACLDFCAHAHRDLHNMQNGSTLVCTLTREDNREIGQTPEDEQLHVLPLYKVSDVDEFGSTEGQEEKKRNGSIQVLTSFRRKVRMLAEPVKTCRQRKLEAKKAAAEKLSSLENGSSKAEREKSAAARNKQGTSETAGHAKQLADLLRLSGPATQQQQQQQHPQRSLPNNPQSNPINSYSGSGSANLYGRLPNPANAYPNASYTSDPYGGSDPMNLYTTSSQSAGSYLNSSSPMNPYSGSLSQNNQYPLYQCNGNIAMDNSPSYLGSYSSQHQHVDLYSCQSQDHMSKLSLPPIQTLYQHRFGNNQSFGPKYLNYGNQNMQVDSFSNCTIRPNLHHAGSFSSYSTHEANGHFMEIASRLKSNLSNPSMDYTSMSKPGEHHHMQPPPHLSHDYHSAPSMFSGPPNSLHLQNKDNEIISHAVNGLSNMLPGQNPDRTTPQGGLDKTDVLNPEKAEDPDEVWSDSEQNFLDPEIGGVAVAPSHGSILIECAKRELHATTPLKNPNRNHPTRISLVFYQHKSMNEPKHGLALWEAKMAEKAREKEEECEKYGPDYVPQKSYGKKAKREPAEPHEPSEPTYLRFIKSLAQRTLSVTTDSTVTTSPYAFTRVLKRSSCTTGKKQLHRCKSPLTGALPAACSEGGTWGLGL</sequence>
<comment type="similarity">
    <text evidence="2 11">Belongs to the TET family.</text>
</comment>
<dbReference type="EMBL" id="JADDUC020000006">
    <property type="protein sequence ID" value="KAI1238502.1"/>
    <property type="molecule type" value="Genomic_DNA"/>
</dbReference>
<feature type="region of interest" description="Disordered" evidence="12">
    <location>
        <begin position="1906"/>
        <end position="1946"/>
    </location>
</feature>
<dbReference type="GO" id="GO:0040029">
    <property type="term" value="P:epigenetic regulation of gene expression"/>
    <property type="evidence" value="ECO:0007669"/>
    <property type="project" value="InterPro"/>
</dbReference>
<comment type="cofactor">
    <cofactor evidence="11">
        <name>Zn(2+)</name>
        <dbReference type="ChEBI" id="CHEBI:29105"/>
    </cofactor>
    <text evidence="11">The zinc ions have a structural role.</text>
</comment>
<evidence type="ECO:0000256" key="6">
    <source>
        <dbReference type="ARBA" id="ARBA00022964"/>
    </source>
</evidence>
<gene>
    <name evidence="15" type="ORF">IHE44_0013236</name>
    <name evidence="14" type="ORF">IHE44_012398</name>
</gene>
<feature type="compositionally biased region" description="Basic and acidic residues" evidence="12">
    <location>
        <begin position="1925"/>
        <end position="1935"/>
    </location>
</feature>
<evidence type="ECO:0000256" key="8">
    <source>
        <dbReference type="ARBA" id="ARBA00023004"/>
    </source>
</evidence>
<evidence type="ECO:0000256" key="4">
    <source>
        <dbReference type="ARBA" id="ARBA00022723"/>
    </source>
</evidence>
<keyword evidence="4 11" id="KW-0479">Metal-binding</keyword>
<dbReference type="GO" id="GO:0030099">
    <property type="term" value="P:myeloid cell differentiation"/>
    <property type="evidence" value="ECO:0007669"/>
    <property type="project" value="TreeGrafter"/>
</dbReference>
<dbReference type="PANTHER" id="PTHR23358:SF3">
    <property type="entry name" value="METHYLCYTOSINE DIOXYGENASE TET2"/>
    <property type="match status" value="1"/>
</dbReference>
<dbReference type="OrthoDB" id="8854879at2759"/>
<comment type="caution">
    <text evidence="14">The sequence shown here is derived from an EMBL/GenBank/DDBJ whole genome shotgun (WGS) entry which is preliminary data.</text>
</comment>
<feature type="region of interest" description="Disordered" evidence="12">
    <location>
        <begin position="393"/>
        <end position="416"/>
    </location>
</feature>
<feature type="region of interest" description="Disordered" evidence="12">
    <location>
        <begin position="538"/>
        <end position="602"/>
    </location>
</feature>
<feature type="compositionally biased region" description="Polar residues" evidence="12">
    <location>
        <begin position="1006"/>
        <end position="1028"/>
    </location>
</feature>
<comment type="function">
    <text evidence="11">Dioxygenase that catalyzes the conversion of the modified genomic base 5-methylcytosine (5mC) into 5-hydroxymethylcytosine (5hmC) and plays a key role in epigenetic chromatin reprogramming during embryonic development.</text>
</comment>
<dbReference type="InterPro" id="IPR046942">
    <property type="entry name" value="TET_oxygenase"/>
</dbReference>
<feature type="compositionally biased region" description="Polar residues" evidence="12">
    <location>
        <begin position="1906"/>
        <end position="1921"/>
    </location>
</feature>
<keyword evidence="16" id="KW-1185">Reference proteome</keyword>
<dbReference type="Pfam" id="PF12851">
    <property type="entry name" value="Tet_JBP"/>
    <property type="match status" value="1"/>
</dbReference>
<evidence type="ECO:0000256" key="7">
    <source>
        <dbReference type="ARBA" id="ARBA00023002"/>
    </source>
</evidence>
<dbReference type="PANTHER" id="PTHR23358">
    <property type="entry name" value="METHYLCYTOSINE DIOXYGENASE TET"/>
    <property type="match status" value="1"/>
</dbReference>
<keyword evidence="7 11" id="KW-0560">Oxidoreductase</keyword>
<accession>A0A835TWW5</accession>
<dbReference type="GO" id="GO:0005694">
    <property type="term" value="C:chromosome"/>
    <property type="evidence" value="ECO:0007669"/>
    <property type="project" value="UniProtKB-SubCell"/>
</dbReference>
<dbReference type="InterPro" id="IPR040175">
    <property type="entry name" value="TET1/2/3"/>
</dbReference>
<feature type="compositionally biased region" description="Polar residues" evidence="12">
    <location>
        <begin position="587"/>
        <end position="600"/>
    </location>
</feature>
<comment type="cofactor">
    <cofactor evidence="11">
        <name>Fe(2+)</name>
        <dbReference type="ChEBI" id="CHEBI:29033"/>
    </cofactor>
    <text evidence="11">Binds 1 Fe(2+) ion per subunit.</text>
</comment>
<comment type="subcellular location">
    <subcellularLocation>
        <location evidence="1">Chromosome</location>
    </subcellularLocation>
</comment>
<keyword evidence="5 11" id="KW-0862">Zinc</keyword>
<comment type="catalytic activity">
    <reaction evidence="10 11">
        <text>a 5-hydroxymethyl-2'-deoxycytidine in DNA + 2-oxoglutarate + O2 = a 5-formyl-2'-deoxycytidine in DNA + succinate + CO2 + H2O</text>
        <dbReference type="Rhea" id="RHEA:53828"/>
        <dbReference type="Rhea" id="RHEA-COMP:13315"/>
        <dbReference type="Rhea" id="RHEA-COMP:13656"/>
        <dbReference type="ChEBI" id="CHEBI:15377"/>
        <dbReference type="ChEBI" id="CHEBI:15379"/>
        <dbReference type="ChEBI" id="CHEBI:16526"/>
        <dbReference type="ChEBI" id="CHEBI:16810"/>
        <dbReference type="ChEBI" id="CHEBI:30031"/>
        <dbReference type="ChEBI" id="CHEBI:136731"/>
        <dbReference type="ChEBI" id="CHEBI:137731"/>
        <dbReference type="EC" id="1.14.11.80"/>
    </reaction>
</comment>
<evidence type="ECO:0000256" key="11">
    <source>
        <dbReference type="RuleBase" id="RU367064"/>
    </source>
</evidence>
<organism evidence="14">
    <name type="scientific">Lamprotornis superbus</name>
    <dbReference type="NCBI Taxonomy" id="245042"/>
    <lineage>
        <taxon>Eukaryota</taxon>
        <taxon>Metazoa</taxon>
        <taxon>Chordata</taxon>
        <taxon>Craniata</taxon>
        <taxon>Vertebrata</taxon>
        <taxon>Euteleostomi</taxon>
        <taxon>Archelosauria</taxon>
        <taxon>Archosauria</taxon>
        <taxon>Dinosauria</taxon>
        <taxon>Saurischia</taxon>
        <taxon>Theropoda</taxon>
        <taxon>Coelurosauria</taxon>
        <taxon>Aves</taxon>
        <taxon>Neognathae</taxon>
        <taxon>Neoaves</taxon>
        <taxon>Telluraves</taxon>
        <taxon>Australaves</taxon>
        <taxon>Passeriformes</taxon>
        <taxon>Sturnidae</taxon>
        <taxon>Lamprotornis</taxon>
    </lineage>
</organism>
<feature type="compositionally biased region" description="Low complexity" evidence="12">
    <location>
        <begin position="1590"/>
        <end position="1600"/>
    </location>
</feature>
<evidence type="ECO:0000256" key="10">
    <source>
        <dbReference type="ARBA" id="ARBA00049431"/>
    </source>
</evidence>
<evidence type="ECO:0000313" key="14">
    <source>
        <dbReference type="EMBL" id="KAG0120603.1"/>
    </source>
</evidence>
<feature type="compositionally biased region" description="Low complexity" evidence="12">
    <location>
        <begin position="565"/>
        <end position="586"/>
    </location>
</feature>
<dbReference type="EMBL" id="JADDUC010000061">
    <property type="protein sequence ID" value="KAG0120603.1"/>
    <property type="molecule type" value="Genomic_DNA"/>
</dbReference>
<feature type="non-terminal residue" evidence="14">
    <location>
        <position position="2127"/>
    </location>
</feature>
<dbReference type="Proteomes" id="UP000618051">
    <property type="component" value="Unassembled WGS sequence"/>
</dbReference>
<evidence type="ECO:0000256" key="3">
    <source>
        <dbReference type="ARBA" id="ARBA00022454"/>
    </source>
</evidence>
<feature type="region of interest" description="Disordered" evidence="12">
    <location>
        <begin position="466"/>
        <end position="501"/>
    </location>
</feature>
<evidence type="ECO:0000256" key="12">
    <source>
        <dbReference type="SAM" id="MobiDB-lite"/>
    </source>
</evidence>
<feature type="region of interest" description="Disordered" evidence="12">
    <location>
        <begin position="1634"/>
        <end position="1674"/>
    </location>
</feature>
<evidence type="ECO:0000256" key="1">
    <source>
        <dbReference type="ARBA" id="ARBA00004286"/>
    </source>
</evidence>
<feature type="region of interest" description="Disordered" evidence="12">
    <location>
        <begin position="837"/>
        <end position="864"/>
    </location>
</feature>
<dbReference type="GO" id="GO:0070579">
    <property type="term" value="F:DNA 5-methylcytosine dioxygenase activity"/>
    <property type="evidence" value="ECO:0007669"/>
    <property type="project" value="UniProtKB-UniRule"/>
</dbReference>
<dbReference type="SMART" id="SM01333">
    <property type="entry name" value="Tet_JBP"/>
    <property type="match status" value="1"/>
</dbReference>
<feature type="domain" description="Methylcytosine dioxygenase TET1-3 oxygenase" evidence="13">
    <location>
        <begin position="1403"/>
        <end position="2000"/>
    </location>
</feature>
<feature type="compositionally biased region" description="Basic and acidic residues" evidence="12">
    <location>
        <begin position="180"/>
        <end position="189"/>
    </location>
</feature>
<feature type="compositionally biased region" description="Polar residues" evidence="12">
    <location>
        <begin position="844"/>
        <end position="857"/>
    </location>
</feature>
<keyword evidence="6 11" id="KW-0223">Dioxygenase</keyword>
<name>A0A835TWW5_9PASS</name>
<evidence type="ECO:0000256" key="9">
    <source>
        <dbReference type="ARBA" id="ARBA00047840"/>
    </source>
</evidence>
<dbReference type="CDD" id="cd18896">
    <property type="entry name" value="TET2"/>
    <property type="match status" value="1"/>
</dbReference>
<dbReference type="InterPro" id="IPR024779">
    <property type="entry name" value="2OGFeDO_JBP1/TET_oxygenase_dom"/>
</dbReference>
<feature type="compositionally biased region" description="Low complexity" evidence="12">
    <location>
        <begin position="781"/>
        <end position="793"/>
    </location>
</feature>
<evidence type="ECO:0000256" key="2">
    <source>
        <dbReference type="ARBA" id="ARBA00007502"/>
    </source>
</evidence>
<feature type="compositionally biased region" description="Basic and acidic residues" evidence="12">
    <location>
        <begin position="644"/>
        <end position="659"/>
    </location>
</feature>
<evidence type="ECO:0000313" key="15">
    <source>
        <dbReference type="EMBL" id="KAI1238502.1"/>
    </source>
</evidence>
<feature type="compositionally biased region" description="Basic and acidic residues" evidence="12">
    <location>
        <begin position="277"/>
        <end position="289"/>
    </location>
</feature>
<evidence type="ECO:0000259" key="13">
    <source>
        <dbReference type="SMART" id="SM01333"/>
    </source>
</evidence>
<comment type="catalytic activity">
    <reaction evidence="9 11">
        <text>a 5-formyl-2'-deoxycytidine in DNA + 2-oxoglutarate + O2 = a 5-carboxyl-2'-deoxycytidine in DNA + succinate + CO2 + H(+)</text>
        <dbReference type="Rhea" id="RHEA:53832"/>
        <dbReference type="Rhea" id="RHEA-COMP:13656"/>
        <dbReference type="Rhea" id="RHEA-COMP:13657"/>
        <dbReference type="ChEBI" id="CHEBI:15378"/>
        <dbReference type="ChEBI" id="CHEBI:15379"/>
        <dbReference type="ChEBI" id="CHEBI:16526"/>
        <dbReference type="ChEBI" id="CHEBI:16810"/>
        <dbReference type="ChEBI" id="CHEBI:30031"/>
        <dbReference type="ChEBI" id="CHEBI:137731"/>
        <dbReference type="ChEBI" id="CHEBI:137732"/>
        <dbReference type="EC" id="1.14.11.80"/>
    </reaction>
</comment>
<dbReference type="GO" id="GO:0005634">
    <property type="term" value="C:nucleus"/>
    <property type="evidence" value="ECO:0007669"/>
    <property type="project" value="UniProtKB-UniRule"/>
</dbReference>
<reference evidence="15" key="3">
    <citation type="submission" date="2022-01" db="EMBL/GenBank/DDBJ databases">
        <authorList>
            <person name="Rubenstein D.R."/>
        </authorList>
    </citation>
    <scope>NUCLEOTIDE SEQUENCE</scope>
    <source>
        <strain evidence="15">SS15</strain>
        <tissue evidence="15">Liver</tissue>
    </source>
</reference>
<dbReference type="EC" id="1.14.11.80" evidence="11"/>
<feature type="region of interest" description="Disordered" evidence="12">
    <location>
        <begin position="715"/>
        <end position="734"/>
    </location>
</feature>
<feature type="region of interest" description="Disordered" evidence="12">
    <location>
        <begin position="740"/>
        <end position="803"/>
    </location>
</feature>
<reference evidence="15 16" key="2">
    <citation type="journal article" date="2021" name="J. Hered.">
        <title>Feather Gene Expression Elucidates the Developmental Basis of Plumage Iridescence in African Starlings.</title>
        <authorList>
            <person name="Rubenstein D.R."/>
            <person name="Corvelo A."/>
            <person name="MacManes M.D."/>
            <person name="Maia R."/>
            <person name="Narzisi G."/>
            <person name="Rousaki A."/>
            <person name="Vandenabeele P."/>
            <person name="Shawkey M.D."/>
            <person name="Solomon J."/>
        </authorList>
    </citation>
    <scope>NUCLEOTIDE SEQUENCE [LARGE SCALE GENOMIC DNA]</scope>
    <source>
        <strain evidence="15">SS15</strain>
    </source>
</reference>
<feature type="non-terminal residue" evidence="14">
    <location>
        <position position="1"/>
    </location>
</feature>
<feature type="region of interest" description="Disordered" evidence="12">
    <location>
        <begin position="644"/>
        <end position="668"/>
    </location>
</feature>
<feature type="compositionally biased region" description="Polar residues" evidence="12">
    <location>
        <begin position="1645"/>
        <end position="1668"/>
    </location>
</feature>
<dbReference type="GO" id="GO:0008270">
    <property type="term" value="F:zinc ion binding"/>
    <property type="evidence" value="ECO:0007669"/>
    <property type="project" value="UniProtKB-UniRule"/>
</dbReference>
<reference evidence="14" key="1">
    <citation type="submission" date="2020-10" db="EMBL/GenBank/DDBJ databases">
        <title>Feather gene expression reveals the developmental basis of iridescence in African starlings.</title>
        <authorList>
            <person name="Rubenstein D.R."/>
        </authorList>
    </citation>
    <scope>NUCLEOTIDE SEQUENCE</scope>
    <source>
        <strain evidence="14">SS15</strain>
        <tissue evidence="14">Liver</tissue>
    </source>
</reference>
<dbReference type="GO" id="GO:0141166">
    <property type="term" value="P:chromosomal 5-methylcytosine DNA demethylation pathway"/>
    <property type="evidence" value="ECO:0007669"/>
    <property type="project" value="UniProtKB-UniRule"/>
</dbReference>
<feature type="compositionally biased region" description="Low complexity" evidence="12">
    <location>
        <begin position="482"/>
        <end position="497"/>
    </location>
</feature>
<feature type="region of interest" description="Disordered" evidence="12">
    <location>
        <begin position="1075"/>
        <end position="1095"/>
    </location>
</feature>